<evidence type="ECO:0000313" key="1">
    <source>
        <dbReference type="EMBL" id="BED92894.1"/>
    </source>
</evidence>
<gene>
    <name evidence="1" type="ORF">RsTaC01_0795</name>
</gene>
<dbReference type="Pfam" id="PF11007">
    <property type="entry name" value="CotJA"/>
    <property type="match status" value="1"/>
</dbReference>
<accession>A0AA48L028</accession>
<protein>
    <submittedName>
        <fullName evidence="1">Spore coat associated protein CotJA</fullName>
    </submittedName>
</protein>
<dbReference type="Proteomes" id="UP001335720">
    <property type="component" value="Chromosome"/>
</dbReference>
<dbReference type="InterPro" id="IPR020256">
    <property type="entry name" value="Spore_coat_CotJA"/>
</dbReference>
<dbReference type="KEGG" id="ptrh:RsTaC01_0795"/>
<name>A0AA48L028_9FIRM</name>
<sequence>MKDLFFESKIKEYGISPVPENAEVAMAYVPYQNSRQIYDIEQGFCAGTLFPELDKPFCDCNFEGDEKND</sequence>
<dbReference type="AlphaFoldDB" id="A0AA48L028"/>
<proteinExistence type="predicted"/>
<dbReference type="EMBL" id="AP027925">
    <property type="protein sequence ID" value="BED92894.1"/>
    <property type="molecule type" value="Genomic_DNA"/>
</dbReference>
<reference evidence="1" key="1">
    <citation type="journal article" date="2023" name="ISME J.">
        <title>Emergence of putative energy parasites within Clostridia revealed by genome analysis of a novel endosymbiotic clade.</title>
        <authorList>
            <person name="Takahashi K."/>
            <person name="Kuwahara H."/>
            <person name="Horikawa Y."/>
            <person name="Izawa K."/>
            <person name="Kato D."/>
            <person name="Inagaki T."/>
            <person name="Yuki M."/>
            <person name="Ohkuma M."/>
            <person name="Hongoh Y."/>
        </authorList>
    </citation>
    <scope>NUCLEOTIDE SEQUENCE</scope>
    <source>
        <strain evidence="1">RsTa-C01</strain>
    </source>
</reference>
<organism evidence="1">
    <name type="scientific">Candidatus Paraimprobicoccus trichonymphae</name>
    <dbReference type="NCBI Taxonomy" id="3033793"/>
    <lineage>
        <taxon>Bacteria</taxon>
        <taxon>Bacillati</taxon>
        <taxon>Bacillota</taxon>
        <taxon>Clostridia</taxon>
        <taxon>Candidatus Paraimprobicoccus</taxon>
    </lineage>
</organism>